<dbReference type="SUPFAM" id="SSF52499">
    <property type="entry name" value="Isochorismatase-like hydrolases"/>
    <property type="match status" value="1"/>
</dbReference>
<evidence type="ECO:0000313" key="4">
    <source>
        <dbReference type="EMBL" id="KAK1456967.1"/>
    </source>
</evidence>
<evidence type="ECO:0000259" key="3">
    <source>
        <dbReference type="Pfam" id="PF00857"/>
    </source>
</evidence>
<proteinExistence type="inferred from homology"/>
<dbReference type="PANTHER" id="PTHR43540:SF16">
    <property type="entry name" value="ISOCHORISMATASE-LIKE DOMAIN-CONTAINING PROTEIN"/>
    <property type="match status" value="1"/>
</dbReference>
<dbReference type="InterPro" id="IPR050272">
    <property type="entry name" value="Isochorismatase-like_hydrls"/>
</dbReference>
<organism evidence="4 5">
    <name type="scientific">Colletotrichum cuscutae</name>
    <dbReference type="NCBI Taxonomy" id="1209917"/>
    <lineage>
        <taxon>Eukaryota</taxon>
        <taxon>Fungi</taxon>
        <taxon>Dikarya</taxon>
        <taxon>Ascomycota</taxon>
        <taxon>Pezizomycotina</taxon>
        <taxon>Sordariomycetes</taxon>
        <taxon>Hypocreomycetidae</taxon>
        <taxon>Glomerellales</taxon>
        <taxon>Glomerellaceae</taxon>
        <taxon>Colletotrichum</taxon>
        <taxon>Colletotrichum acutatum species complex</taxon>
    </lineage>
</organism>
<feature type="domain" description="Isochorismatase-like" evidence="3">
    <location>
        <begin position="25"/>
        <end position="93"/>
    </location>
</feature>
<name>A0AAI9UEK7_9PEZI</name>
<keyword evidence="2" id="KW-0378">Hydrolase</keyword>
<evidence type="ECO:0000256" key="2">
    <source>
        <dbReference type="ARBA" id="ARBA00022801"/>
    </source>
</evidence>
<dbReference type="InterPro" id="IPR036380">
    <property type="entry name" value="Isochorismatase-like_sf"/>
</dbReference>
<sequence length="114" mass="12508">MATPTTAIVLVDPYNEFLHHEGKIYPGFANTDLNYQLRQRGVTHLVMAGMIANTCLESTARDARELGFHVTLLSDATAGFSTEAKDAATNLIWPLIVENVTTVGDWVRESESKA</sequence>
<protein>
    <recommendedName>
        <fullName evidence="3">Isochorismatase-like domain-containing protein</fullName>
    </recommendedName>
</protein>
<gene>
    <name evidence="4" type="ORF">CCUS01_09847</name>
</gene>
<dbReference type="CDD" id="cd00431">
    <property type="entry name" value="cysteine_hydrolases"/>
    <property type="match status" value="1"/>
</dbReference>
<dbReference type="AlphaFoldDB" id="A0AAI9UEK7"/>
<comment type="similarity">
    <text evidence="1">Belongs to the isochorismatase family.</text>
</comment>
<dbReference type="GO" id="GO:0016787">
    <property type="term" value="F:hydrolase activity"/>
    <property type="evidence" value="ECO:0007669"/>
    <property type="project" value="UniProtKB-KW"/>
</dbReference>
<dbReference type="Proteomes" id="UP001239213">
    <property type="component" value="Unassembled WGS sequence"/>
</dbReference>
<dbReference type="EMBL" id="MPDP01000283">
    <property type="protein sequence ID" value="KAK1456967.1"/>
    <property type="molecule type" value="Genomic_DNA"/>
</dbReference>
<comment type="caution">
    <text evidence="4">The sequence shown here is derived from an EMBL/GenBank/DDBJ whole genome shotgun (WGS) entry which is preliminary data.</text>
</comment>
<reference evidence="4" key="1">
    <citation type="submission" date="2016-11" db="EMBL/GenBank/DDBJ databases">
        <title>The genome sequence of Colletotrichum cuscutae.</title>
        <authorList>
            <person name="Baroncelli R."/>
        </authorList>
    </citation>
    <scope>NUCLEOTIDE SEQUENCE</scope>
    <source>
        <strain evidence="4">IMI 304802</strain>
    </source>
</reference>
<keyword evidence="5" id="KW-1185">Reference proteome</keyword>
<dbReference type="PANTHER" id="PTHR43540">
    <property type="entry name" value="PEROXYUREIDOACRYLATE/UREIDOACRYLATE AMIDOHYDROLASE-RELATED"/>
    <property type="match status" value="1"/>
</dbReference>
<dbReference type="Pfam" id="PF00857">
    <property type="entry name" value="Isochorismatase"/>
    <property type="match status" value="1"/>
</dbReference>
<evidence type="ECO:0000256" key="1">
    <source>
        <dbReference type="ARBA" id="ARBA00006336"/>
    </source>
</evidence>
<dbReference type="Gene3D" id="3.40.50.850">
    <property type="entry name" value="Isochorismatase-like"/>
    <property type="match status" value="1"/>
</dbReference>
<evidence type="ECO:0000313" key="5">
    <source>
        <dbReference type="Proteomes" id="UP001239213"/>
    </source>
</evidence>
<accession>A0AAI9UEK7</accession>
<dbReference type="InterPro" id="IPR000868">
    <property type="entry name" value="Isochorismatase-like_dom"/>
</dbReference>